<name>A0A5C3LUG0_9AGAR</name>
<dbReference type="EMBL" id="ML213613">
    <property type="protein sequence ID" value="TFK36600.1"/>
    <property type="molecule type" value="Genomic_DNA"/>
</dbReference>
<dbReference type="PANTHER" id="PTHR30546">
    <property type="entry name" value="FLAVODOXIN-RELATED PROTEIN WRBA-RELATED"/>
    <property type="match status" value="1"/>
</dbReference>
<dbReference type="NCBIfam" id="NF002999">
    <property type="entry name" value="PRK03767.1"/>
    <property type="match status" value="1"/>
</dbReference>
<dbReference type="Proteomes" id="UP000308652">
    <property type="component" value="Unassembled WGS sequence"/>
</dbReference>
<dbReference type="FunFam" id="3.40.50.360:FF:000001">
    <property type="entry name" value="NAD(P)H dehydrogenase (Quinone) FQR1-like"/>
    <property type="match status" value="1"/>
</dbReference>
<dbReference type="Gene3D" id="3.40.50.360">
    <property type="match status" value="1"/>
</dbReference>
<dbReference type="InterPro" id="IPR008254">
    <property type="entry name" value="Flavodoxin/NO_synth"/>
</dbReference>
<dbReference type="GO" id="GO:0016020">
    <property type="term" value="C:membrane"/>
    <property type="evidence" value="ECO:0007669"/>
    <property type="project" value="TreeGrafter"/>
</dbReference>
<reference evidence="3 4" key="1">
    <citation type="journal article" date="2019" name="Nat. Ecol. Evol.">
        <title>Megaphylogeny resolves global patterns of mushroom evolution.</title>
        <authorList>
            <person name="Varga T."/>
            <person name="Krizsan K."/>
            <person name="Foldi C."/>
            <person name="Dima B."/>
            <person name="Sanchez-Garcia M."/>
            <person name="Sanchez-Ramirez S."/>
            <person name="Szollosi G.J."/>
            <person name="Szarkandi J.G."/>
            <person name="Papp V."/>
            <person name="Albert L."/>
            <person name="Andreopoulos W."/>
            <person name="Angelini C."/>
            <person name="Antonin V."/>
            <person name="Barry K.W."/>
            <person name="Bougher N.L."/>
            <person name="Buchanan P."/>
            <person name="Buyck B."/>
            <person name="Bense V."/>
            <person name="Catcheside P."/>
            <person name="Chovatia M."/>
            <person name="Cooper J."/>
            <person name="Damon W."/>
            <person name="Desjardin D."/>
            <person name="Finy P."/>
            <person name="Geml J."/>
            <person name="Haridas S."/>
            <person name="Hughes K."/>
            <person name="Justo A."/>
            <person name="Karasinski D."/>
            <person name="Kautmanova I."/>
            <person name="Kiss B."/>
            <person name="Kocsube S."/>
            <person name="Kotiranta H."/>
            <person name="LaButti K.M."/>
            <person name="Lechner B.E."/>
            <person name="Liimatainen K."/>
            <person name="Lipzen A."/>
            <person name="Lukacs Z."/>
            <person name="Mihaltcheva S."/>
            <person name="Morgado L.N."/>
            <person name="Niskanen T."/>
            <person name="Noordeloos M.E."/>
            <person name="Ohm R.A."/>
            <person name="Ortiz-Santana B."/>
            <person name="Ovrebo C."/>
            <person name="Racz N."/>
            <person name="Riley R."/>
            <person name="Savchenko A."/>
            <person name="Shiryaev A."/>
            <person name="Soop K."/>
            <person name="Spirin V."/>
            <person name="Szebenyi C."/>
            <person name="Tomsovsky M."/>
            <person name="Tulloss R.E."/>
            <person name="Uehling J."/>
            <person name="Grigoriev I.V."/>
            <person name="Vagvolgyi C."/>
            <person name="Papp T."/>
            <person name="Martin F.M."/>
            <person name="Miettinen O."/>
            <person name="Hibbett D.S."/>
            <person name="Nagy L.G."/>
        </authorList>
    </citation>
    <scope>NUCLEOTIDE SEQUENCE [LARGE SCALE GENOMIC DNA]</scope>
    <source>
        <strain evidence="3 4">CBS 166.37</strain>
    </source>
</reference>
<dbReference type="SUPFAM" id="SSF52218">
    <property type="entry name" value="Flavoproteins"/>
    <property type="match status" value="1"/>
</dbReference>
<dbReference type="STRING" id="68775.A0A5C3LUG0"/>
<protein>
    <submittedName>
        <fullName evidence="3">NADH-quinone oxidoreductase</fullName>
    </submittedName>
</protein>
<evidence type="ECO:0000259" key="2">
    <source>
        <dbReference type="PROSITE" id="PS50902"/>
    </source>
</evidence>
<dbReference type="InterPro" id="IPR029039">
    <property type="entry name" value="Flavoprotein-like_sf"/>
</dbReference>
<feature type="domain" description="Flavodoxin-like" evidence="2">
    <location>
        <begin position="1"/>
        <end position="182"/>
    </location>
</feature>
<gene>
    <name evidence="3" type="ORF">BDQ12DRAFT_633876</name>
</gene>
<dbReference type="InterPro" id="IPR005025">
    <property type="entry name" value="FMN_Rdtase-like_dom"/>
</dbReference>
<evidence type="ECO:0000313" key="3">
    <source>
        <dbReference type="EMBL" id="TFK36600.1"/>
    </source>
</evidence>
<dbReference type="InterPro" id="IPR010089">
    <property type="entry name" value="Flavoprotein_WrbA-like"/>
</dbReference>
<evidence type="ECO:0000313" key="4">
    <source>
        <dbReference type="Proteomes" id="UP000308652"/>
    </source>
</evidence>
<organism evidence="3 4">
    <name type="scientific">Crucibulum laeve</name>
    <dbReference type="NCBI Taxonomy" id="68775"/>
    <lineage>
        <taxon>Eukaryota</taxon>
        <taxon>Fungi</taxon>
        <taxon>Dikarya</taxon>
        <taxon>Basidiomycota</taxon>
        <taxon>Agaricomycotina</taxon>
        <taxon>Agaricomycetes</taxon>
        <taxon>Agaricomycetidae</taxon>
        <taxon>Agaricales</taxon>
        <taxon>Agaricineae</taxon>
        <taxon>Nidulariaceae</taxon>
        <taxon>Crucibulum</taxon>
    </lineage>
</organism>
<dbReference type="PANTHER" id="PTHR30546:SF23">
    <property type="entry name" value="FLAVOPROTEIN-LIKE PROTEIN YCP4-RELATED"/>
    <property type="match status" value="1"/>
</dbReference>
<accession>A0A5C3LUG0</accession>
<dbReference type="PROSITE" id="PS50902">
    <property type="entry name" value="FLAVODOXIN_LIKE"/>
    <property type="match status" value="1"/>
</dbReference>
<proteinExistence type="inferred from homology"/>
<dbReference type="GO" id="GO:0010181">
    <property type="term" value="F:FMN binding"/>
    <property type="evidence" value="ECO:0007669"/>
    <property type="project" value="InterPro"/>
</dbReference>
<dbReference type="Pfam" id="PF03358">
    <property type="entry name" value="FMN_red"/>
    <property type="match status" value="1"/>
</dbReference>
<evidence type="ECO:0000256" key="1">
    <source>
        <dbReference type="ARBA" id="ARBA00006961"/>
    </source>
</evidence>
<dbReference type="GO" id="GO:0003955">
    <property type="term" value="F:NAD(P)H dehydrogenase (quinone) activity"/>
    <property type="evidence" value="ECO:0007669"/>
    <property type="project" value="InterPro"/>
</dbReference>
<comment type="similarity">
    <text evidence="1">Belongs to the WrbA family.</text>
</comment>
<keyword evidence="4" id="KW-1185">Reference proteome</keyword>
<sequence>MYGHIAGAAESIKASIEGTGGKADILQVPETLPQEVLDNMNAPAKLSYPIITTNTILNYDVFLFGTPTRFGSMPAQWKVFWSSTGQLWPHGKLAGKYADLFVSALGLGGGQGVIAMGTMSTLTHHGMIYVPFGYSYAFGQLSNLEEPHGGSPWGAGTLASVDGSRQPSALELEIARIQGKSFYETVTKVTF</sequence>
<dbReference type="AlphaFoldDB" id="A0A5C3LUG0"/>
<dbReference type="NCBIfam" id="TIGR01755">
    <property type="entry name" value="flav_wrbA"/>
    <property type="match status" value="1"/>
</dbReference>
<dbReference type="OrthoDB" id="504689at2759"/>